<dbReference type="EMBL" id="JAWLKA010000007">
    <property type="protein sequence ID" value="MDV6281710.1"/>
    <property type="molecule type" value="Genomic_DNA"/>
</dbReference>
<dbReference type="Gene3D" id="1.10.10.10">
    <property type="entry name" value="Winged helix-like DNA-binding domain superfamily/Winged helix DNA-binding domain"/>
    <property type="match status" value="1"/>
</dbReference>
<keyword evidence="4" id="KW-0010">Activator</keyword>
<keyword evidence="5" id="KW-0804">Transcription</keyword>
<dbReference type="PROSITE" id="PS50931">
    <property type="entry name" value="HTH_LYSR"/>
    <property type="match status" value="1"/>
</dbReference>
<keyword evidence="3" id="KW-0238">DNA-binding</keyword>
<evidence type="ECO:0000256" key="5">
    <source>
        <dbReference type="ARBA" id="ARBA00023163"/>
    </source>
</evidence>
<dbReference type="SUPFAM" id="SSF53850">
    <property type="entry name" value="Periplasmic binding protein-like II"/>
    <property type="match status" value="1"/>
</dbReference>
<evidence type="ECO:0000313" key="8">
    <source>
        <dbReference type="Proteomes" id="UP001185737"/>
    </source>
</evidence>
<protein>
    <submittedName>
        <fullName evidence="7">LysR family transcriptional regulator</fullName>
    </submittedName>
</protein>
<dbReference type="PANTHER" id="PTHR30346:SF28">
    <property type="entry name" value="HTH-TYPE TRANSCRIPTIONAL REGULATOR CYNR"/>
    <property type="match status" value="1"/>
</dbReference>
<gene>
    <name evidence="7" type="ORF">R3Q59_14445</name>
</gene>
<name>A0ABU4CEL5_RHOJO</name>
<dbReference type="InterPro" id="IPR000847">
    <property type="entry name" value="LysR_HTH_N"/>
</dbReference>
<comment type="similarity">
    <text evidence="1">Belongs to the LysR transcriptional regulatory family.</text>
</comment>
<keyword evidence="2" id="KW-0805">Transcription regulation</keyword>
<dbReference type="PANTHER" id="PTHR30346">
    <property type="entry name" value="TRANSCRIPTIONAL DUAL REGULATOR HCAR-RELATED"/>
    <property type="match status" value="1"/>
</dbReference>
<dbReference type="InterPro" id="IPR036390">
    <property type="entry name" value="WH_DNA-bd_sf"/>
</dbReference>
<evidence type="ECO:0000256" key="3">
    <source>
        <dbReference type="ARBA" id="ARBA00023125"/>
    </source>
</evidence>
<comment type="caution">
    <text evidence="7">The sequence shown here is derived from an EMBL/GenBank/DDBJ whole genome shotgun (WGS) entry which is preliminary data.</text>
</comment>
<evidence type="ECO:0000256" key="4">
    <source>
        <dbReference type="ARBA" id="ARBA00023159"/>
    </source>
</evidence>
<feature type="domain" description="HTH lysR-type" evidence="6">
    <location>
        <begin position="2"/>
        <end position="59"/>
    </location>
</feature>
<accession>A0ABU4CEL5</accession>
<dbReference type="CDD" id="cd05466">
    <property type="entry name" value="PBP2_LTTR_substrate"/>
    <property type="match status" value="1"/>
</dbReference>
<evidence type="ECO:0000256" key="2">
    <source>
        <dbReference type="ARBA" id="ARBA00023015"/>
    </source>
</evidence>
<keyword evidence="8" id="KW-1185">Reference proteome</keyword>
<evidence type="ECO:0000313" key="7">
    <source>
        <dbReference type="EMBL" id="MDV6281710.1"/>
    </source>
</evidence>
<organism evidence="7 8">
    <name type="scientific">Rhodococcus jostii</name>
    <dbReference type="NCBI Taxonomy" id="132919"/>
    <lineage>
        <taxon>Bacteria</taxon>
        <taxon>Bacillati</taxon>
        <taxon>Actinomycetota</taxon>
        <taxon>Actinomycetes</taxon>
        <taxon>Mycobacteriales</taxon>
        <taxon>Nocardiaceae</taxon>
        <taxon>Rhodococcus</taxon>
    </lineage>
</organism>
<dbReference type="Pfam" id="PF03466">
    <property type="entry name" value="LysR_substrate"/>
    <property type="match status" value="1"/>
</dbReference>
<evidence type="ECO:0000256" key="1">
    <source>
        <dbReference type="ARBA" id="ARBA00009437"/>
    </source>
</evidence>
<dbReference type="Pfam" id="PF00126">
    <property type="entry name" value="HTH_1"/>
    <property type="match status" value="1"/>
</dbReference>
<dbReference type="RefSeq" id="WP_283332200.1">
    <property type="nucleotide sequence ID" value="NZ_JAWLKA010000007.1"/>
</dbReference>
<evidence type="ECO:0000259" key="6">
    <source>
        <dbReference type="PROSITE" id="PS50931"/>
    </source>
</evidence>
<dbReference type="Gene3D" id="3.40.190.290">
    <property type="match status" value="1"/>
</dbReference>
<reference evidence="7 8" key="1">
    <citation type="submission" date="2023-10" db="EMBL/GenBank/DDBJ databases">
        <title>Development of a sustainable strategy for remediation of hydrocarbon-contaminated territories based on the waste exchange concept.</title>
        <authorList>
            <person name="Krivoruchko A."/>
        </authorList>
    </citation>
    <scope>NUCLEOTIDE SEQUENCE [LARGE SCALE GENOMIC DNA]</scope>
    <source>
        <strain evidence="7 8">IEGM 60</strain>
    </source>
</reference>
<dbReference type="InterPro" id="IPR005119">
    <property type="entry name" value="LysR_subst-bd"/>
</dbReference>
<proteinExistence type="inferred from homology"/>
<dbReference type="InterPro" id="IPR036388">
    <property type="entry name" value="WH-like_DNA-bd_sf"/>
</dbReference>
<dbReference type="Proteomes" id="UP001185737">
    <property type="component" value="Unassembled WGS sequence"/>
</dbReference>
<dbReference type="PRINTS" id="PR00039">
    <property type="entry name" value="HTHLYSR"/>
</dbReference>
<sequence length="309" mass="33049">MVEIRVLRYFLAVVDHGSVTAAARAVRVAQPSLSRQLHNLQQKLGVELFRRGPGALRLSVAGERFLPLARDLVARADQASSVLRHLARGDDIPLTIAAPATTIADVLGPYLAGRYLRSGLNDIIERDTRTVYDVVQRGDADIGISTFPPPGSMETRVIGRAPVCALASPEHPLAGQTQVALADLVRESLILMHRNNAARLAFDTATAGQGLAYVDPRVVSVTSVARALAASGQGVAVLTDQPLFNLIRVPIQIPEGILAVTLYAGWDPDHFAAPAVSALVDSISDYHRNVLTPTAEITIADPLHTPDRP</sequence>
<dbReference type="SUPFAM" id="SSF46785">
    <property type="entry name" value="Winged helix' DNA-binding domain"/>
    <property type="match status" value="1"/>
</dbReference>